<reference evidence="2 3" key="1">
    <citation type="submission" date="2021-01" db="EMBL/GenBank/DDBJ databases">
        <title>Whole genome shotgun sequence of Actinoplanes humidus NBRC 14915.</title>
        <authorList>
            <person name="Komaki H."/>
            <person name="Tamura T."/>
        </authorList>
    </citation>
    <scope>NUCLEOTIDE SEQUENCE [LARGE SCALE GENOMIC DNA]</scope>
    <source>
        <strain evidence="2 3">NBRC 14915</strain>
    </source>
</reference>
<keyword evidence="3" id="KW-1185">Reference proteome</keyword>
<sequence>MRRRLLAAPGSNQPTNQRRRDLYNPTASPVYDNAESLSATPTISAVVHPVVLSAPMSGWAYGPDAADPAIDV</sequence>
<evidence type="ECO:0000313" key="2">
    <source>
        <dbReference type="EMBL" id="GIE25138.1"/>
    </source>
</evidence>
<dbReference type="EMBL" id="BOMN01000116">
    <property type="protein sequence ID" value="GIE25138.1"/>
    <property type="molecule type" value="Genomic_DNA"/>
</dbReference>
<dbReference type="Proteomes" id="UP000603200">
    <property type="component" value="Unassembled WGS sequence"/>
</dbReference>
<evidence type="ECO:0000256" key="1">
    <source>
        <dbReference type="SAM" id="MobiDB-lite"/>
    </source>
</evidence>
<comment type="caution">
    <text evidence="2">The sequence shown here is derived from an EMBL/GenBank/DDBJ whole genome shotgun (WGS) entry which is preliminary data.</text>
</comment>
<gene>
    <name evidence="2" type="ORF">Ahu01nite_082400</name>
</gene>
<name>A0ABQ4A2S0_9ACTN</name>
<proteinExistence type="predicted"/>
<feature type="region of interest" description="Disordered" evidence="1">
    <location>
        <begin position="1"/>
        <end position="33"/>
    </location>
</feature>
<organism evidence="2 3">
    <name type="scientific">Winogradskya humida</name>
    <dbReference type="NCBI Taxonomy" id="113566"/>
    <lineage>
        <taxon>Bacteria</taxon>
        <taxon>Bacillati</taxon>
        <taxon>Actinomycetota</taxon>
        <taxon>Actinomycetes</taxon>
        <taxon>Micromonosporales</taxon>
        <taxon>Micromonosporaceae</taxon>
        <taxon>Winogradskya</taxon>
    </lineage>
</organism>
<protein>
    <submittedName>
        <fullName evidence="2">Uncharacterized protein</fullName>
    </submittedName>
</protein>
<accession>A0ABQ4A2S0</accession>
<evidence type="ECO:0000313" key="3">
    <source>
        <dbReference type="Proteomes" id="UP000603200"/>
    </source>
</evidence>